<dbReference type="GO" id="GO:0016020">
    <property type="term" value="C:membrane"/>
    <property type="evidence" value="ECO:0007669"/>
    <property type="project" value="TreeGrafter"/>
</dbReference>
<dbReference type="InterPro" id="IPR050879">
    <property type="entry name" value="Acyltransferase_3"/>
</dbReference>
<feature type="transmembrane region" description="Helical" evidence="1">
    <location>
        <begin position="290"/>
        <end position="309"/>
    </location>
</feature>
<keyword evidence="1" id="KW-0472">Membrane</keyword>
<dbReference type="EMBL" id="CM001403">
    <property type="protein sequence ID" value="EHQ25698.1"/>
    <property type="molecule type" value="Genomic_DNA"/>
</dbReference>
<gene>
    <name evidence="3" type="ORF">Mucpa_1540</name>
</gene>
<name>H1Y1Z5_9SPHI</name>
<dbReference type="GO" id="GO:0016747">
    <property type="term" value="F:acyltransferase activity, transferring groups other than amino-acyl groups"/>
    <property type="evidence" value="ECO:0007669"/>
    <property type="project" value="InterPro"/>
</dbReference>
<feature type="transmembrane region" description="Helical" evidence="1">
    <location>
        <begin position="199"/>
        <end position="216"/>
    </location>
</feature>
<dbReference type="InterPro" id="IPR002656">
    <property type="entry name" value="Acyl_transf_3_dom"/>
</dbReference>
<feature type="domain" description="Acyltransferase 3" evidence="2">
    <location>
        <begin position="11"/>
        <end position="332"/>
    </location>
</feature>
<feature type="transmembrane region" description="Helical" evidence="1">
    <location>
        <begin position="315"/>
        <end position="335"/>
    </location>
</feature>
<feature type="transmembrane region" description="Helical" evidence="1">
    <location>
        <begin position="129"/>
        <end position="155"/>
    </location>
</feature>
<dbReference type="OrthoDB" id="290051at2"/>
<evidence type="ECO:0000313" key="3">
    <source>
        <dbReference type="EMBL" id="EHQ25698.1"/>
    </source>
</evidence>
<feature type="transmembrane region" description="Helical" evidence="1">
    <location>
        <begin position="89"/>
        <end position="109"/>
    </location>
</feature>
<dbReference type="STRING" id="714943.Mucpa_1540"/>
<dbReference type="GO" id="GO:0000271">
    <property type="term" value="P:polysaccharide biosynthetic process"/>
    <property type="evidence" value="ECO:0007669"/>
    <property type="project" value="TreeGrafter"/>
</dbReference>
<feature type="transmembrane region" description="Helical" evidence="1">
    <location>
        <begin position="162"/>
        <end position="179"/>
    </location>
</feature>
<sequence length="360" mass="41278">MSVNTNQIKRNNSIDYLRGLAACGIVCYHMYLFNFGEADSSSILAKVKIYGVAIFYVISGLTLSIVYLGKLEFTKSSIGEFYFKRAVRVIPLLWLATILQILIESNRGWPPVKKLLSNVTVFYGSFKPSTFIVGGAWSIGNEILFYLLFPLLVWLIVKNVRFFYVAILFISLPFFYYTFKGLNPTETLGHQWDKYANSFDQFIFFAIGILFGTFAPKLVKLKSYLPLFIIAFVLLFAYFPVSGEPIHLVVGYTRIVLSLLTIIVCYLFYNCDFGFLPGFMKAILNFLAECSYSIYLLHQVIFAALLRFVHTTAPVLILLTVSLTLVLSYISYNYFELYFMNWGKRYVQNKRAEKTLLPVS</sequence>
<feature type="transmembrane region" description="Helical" evidence="1">
    <location>
        <begin position="16"/>
        <end position="35"/>
    </location>
</feature>
<dbReference type="Pfam" id="PF01757">
    <property type="entry name" value="Acyl_transf_3"/>
    <property type="match status" value="1"/>
</dbReference>
<dbReference type="PANTHER" id="PTHR23028:SF53">
    <property type="entry name" value="ACYL_TRANSF_3 DOMAIN-CONTAINING PROTEIN"/>
    <property type="match status" value="1"/>
</dbReference>
<evidence type="ECO:0000313" key="4">
    <source>
        <dbReference type="Proteomes" id="UP000002774"/>
    </source>
</evidence>
<keyword evidence="4" id="KW-1185">Reference proteome</keyword>
<feature type="transmembrane region" description="Helical" evidence="1">
    <location>
        <begin position="47"/>
        <end position="68"/>
    </location>
</feature>
<protein>
    <submittedName>
        <fullName evidence="3">Acyltransferase 3</fullName>
    </submittedName>
</protein>
<keyword evidence="3" id="KW-0012">Acyltransferase</keyword>
<evidence type="ECO:0000259" key="2">
    <source>
        <dbReference type="Pfam" id="PF01757"/>
    </source>
</evidence>
<feature type="transmembrane region" description="Helical" evidence="1">
    <location>
        <begin position="223"/>
        <end position="240"/>
    </location>
</feature>
<dbReference type="AlphaFoldDB" id="H1Y1Z5"/>
<dbReference type="PANTHER" id="PTHR23028">
    <property type="entry name" value="ACETYLTRANSFERASE"/>
    <property type="match status" value="1"/>
</dbReference>
<dbReference type="eggNOG" id="COG1835">
    <property type="taxonomic scope" value="Bacteria"/>
</dbReference>
<reference evidence="3" key="1">
    <citation type="submission" date="2011-09" db="EMBL/GenBank/DDBJ databases">
        <title>The permanent draft genome of Mucilaginibacter paludis DSM 18603.</title>
        <authorList>
            <consortium name="US DOE Joint Genome Institute (JGI-PGF)"/>
            <person name="Lucas S."/>
            <person name="Han J."/>
            <person name="Lapidus A."/>
            <person name="Bruce D."/>
            <person name="Goodwin L."/>
            <person name="Pitluck S."/>
            <person name="Peters L."/>
            <person name="Kyrpides N."/>
            <person name="Mavromatis K."/>
            <person name="Ivanova N."/>
            <person name="Mikhailova N."/>
            <person name="Held B."/>
            <person name="Detter J.C."/>
            <person name="Tapia R."/>
            <person name="Han C."/>
            <person name="Land M."/>
            <person name="Hauser L."/>
            <person name="Markowitz V."/>
            <person name="Cheng J.-F."/>
            <person name="Hugenholtz P."/>
            <person name="Woyke T."/>
            <person name="Wu D."/>
            <person name="Tindall B."/>
            <person name="Brambilla E."/>
            <person name="Klenk H.-P."/>
            <person name="Eisen J.A."/>
        </authorList>
    </citation>
    <scope>NUCLEOTIDE SEQUENCE [LARGE SCALE GENOMIC DNA]</scope>
    <source>
        <strain evidence="3">DSM 18603</strain>
    </source>
</reference>
<keyword evidence="1" id="KW-0812">Transmembrane</keyword>
<organism evidence="3 4">
    <name type="scientific">Mucilaginibacter paludis DSM 18603</name>
    <dbReference type="NCBI Taxonomy" id="714943"/>
    <lineage>
        <taxon>Bacteria</taxon>
        <taxon>Pseudomonadati</taxon>
        <taxon>Bacteroidota</taxon>
        <taxon>Sphingobacteriia</taxon>
        <taxon>Sphingobacteriales</taxon>
        <taxon>Sphingobacteriaceae</taxon>
        <taxon>Mucilaginibacter</taxon>
    </lineage>
</organism>
<keyword evidence="3" id="KW-0808">Transferase</keyword>
<dbReference type="HOGENOM" id="CLU_005679_2_0_10"/>
<keyword evidence="1" id="KW-1133">Transmembrane helix</keyword>
<proteinExistence type="predicted"/>
<evidence type="ECO:0000256" key="1">
    <source>
        <dbReference type="SAM" id="Phobius"/>
    </source>
</evidence>
<feature type="transmembrane region" description="Helical" evidence="1">
    <location>
        <begin position="246"/>
        <end position="269"/>
    </location>
</feature>
<dbReference type="RefSeq" id="WP_008505560.1">
    <property type="nucleotide sequence ID" value="NZ_CM001403.1"/>
</dbReference>
<dbReference type="Proteomes" id="UP000002774">
    <property type="component" value="Chromosome"/>
</dbReference>
<accession>H1Y1Z5</accession>